<accession>A0A0G0RZE4</accession>
<comment type="similarity">
    <text evidence="1">Belongs to the UPF0047 family.</text>
</comment>
<dbReference type="InterPro" id="IPR001602">
    <property type="entry name" value="UPF0047_YjbQ-like"/>
</dbReference>
<organism evidence="2 3">
    <name type="scientific">Candidatus Woesebacteria bacterium GW2011_GWA1_39_8</name>
    <dbReference type="NCBI Taxonomy" id="1618552"/>
    <lineage>
        <taxon>Bacteria</taxon>
        <taxon>Candidatus Woeseibacteriota</taxon>
    </lineage>
</organism>
<proteinExistence type="inferred from homology"/>
<dbReference type="InterPro" id="IPR035917">
    <property type="entry name" value="YjbQ-like_sf"/>
</dbReference>
<evidence type="ECO:0008006" key="4">
    <source>
        <dbReference type="Google" id="ProtNLM"/>
    </source>
</evidence>
<name>A0A0G0RZE4_9BACT</name>
<protein>
    <recommendedName>
        <fullName evidence="4">Secondary thiamine-phosphate synthase enzyme</fullName>
    </recommendedName>
</protein>
<dbReference type="Proteomes" id="UP000034793">
    <property type="component" value="Unassembled WGS sequence"/>
</dbReference>
<dbReference type="NCBIfam" id="TIGR00149">
    <property type="entry name" value="TIGR00149_YjbQ"/>
    <property type="match status" value="1"/>
</dbReference>
<evidence type="ECO:0000313" key="3">
    <source>
        <dbReference type="Proteomes" id="UP000034793"/>
    </source>
</evidence>
<evidence type="ECO:0000256" key="1">
    <source>
        <dbReference type="ARBA" id="ARBA00005534"/>
    </source>
</evidence>
<dbReference type="EMBL" id="LBXL01000066">
    <property type="protein sequence ID" value="KKR27795.1"/>
    <property type="molecule type" value="Genomic_DNA"/>
</dbReference>
<dbReference type="Pfam" id="PF01894">
    <property type="entry name" value="YjbQ"/>
    <property type="match status" value="1"/>
</dbReference>
<sequence length="129" mass="14476">MYTINIETTQKDEVVDITNLINDLISKSGERKGSCNIFVTHTTCSIATADLDPETDKDYLKAFRNMVPNLTYNHPHDPNHFGDHLLSTLIGTQISVPYVDGGLVLGDWQKVVLFEFNGPQSRRVVVNLE</sequence>
<dbReference type="AlphaFoldDB" id="A0A0G0RZE4"/>
<reference evidence="2 3" key="1">
    <citation type="journal article" date="2015" name="Nature">
        <title>rRNA introns, odd ribosomes, and small enigmatic genomes across a large radiation of phyla.</title>
        <authorList>
            <person name="Brown C.T."/>
            <person name="Hug L.A."/>
            <person name="Thomas B.C."/>
            <person name="Sharon I."/>
            <person name="Castelle C.J."/>
            <person name="Singh A."/>
            <person name="Wilkins M.J."/>
            <person name="Williams K.H."/>
            <person name="Banfield J.F."/>
        </authorList>
    </citation>
    <scope>NUCLEOTIDE SEQUENCE [LARGE SCALE GENOMIC DNA]</scope>
</reference>
<dbReference type="PANTHER" id="PTHR30615">
    <property type="entry name" value="UNCHARACTERIZED PROTEIN YJBQ-RELATED"/>
    <property type="match status" value="1"/>
</dbReference>
<dbReference type="PANTHER" id="PTHR30615:SF8">
    <property type="entry name" value="UPF0047 PROTEIN C4A8.02C"/>
    <property type="match status" value="1"/>
</dbReference>
<gene>
    <name evidence="2" type="ORF">UT61_C0066G0010</name>
</gene>
<evidence type="ECO:0000313" key="2">
    <source>
        <dbReference type="EMBL" id="KKR27795.1"/>
    </source>
</evidence>
<comment type="caution">
    <text evidence="2">The sequence shown here is derived from an EMBL/GenBank/DDBJ whole genome shotgun (WGS) entry which is preliminary data.</text>
</comment>
<dbReference type="SUPFAM" id="SSF111038">
    <property type="entry name" value="YjbQ-like"/>
    <property type="match status" value="1"/>
</dbReference>
<dbReference type="PIRSF" id="PIRSF004681">
    <property type="entry name" value="UCP004681"/>
    <property type="match status" value="1"/>
</dbReference>
<dbReference type="Gene3D" id="2.60.120.460">
    <property type="entry name" value="YjbQ-like"/>
    <property type="match status" value="1"/>
</dbReference>